<comment type="caution">
    <text evidence="14">The sequence shown here is derived from an EMBL/GenBank/DDBJ whole genome shotgun (WGS) entry which is preliminary data.</text>
</comment>
<comment type="similarity">
    <text evidence="2">Belongs to the LolB family.</text>
</comment>
<evidence type="ECO:0000256" key="13">
    <source>
        <dbReference type="SAM" id="SignalP"/>
    </source>
</evidence>
<keyword evidence="12 14" id="KW-0449">Lipoprotein</keyword>
<dbReference type="AlphaFoldDB" id="A0A328ZBS4"/>
<comment type="subcellular location">
    <subcellularLocation>
        <location evidence="1">Cell outer membrane</location>
        <topology evidence="1">Lipid-anchor</topology>
    </subcellularLocation>
</comment>
<protein>
    <recommendedName>
        <fullName evidence="4">Outer-membrane lipoprotein LolB</fullName>
    </recommendedName>
</protein>
<feature type="signal peptide" evidence="13">
    <location>
        <begin position="1"/>
        <end position="25"/>
    </location>
</feature>
<keyword evidence="5" id="KW-0813">Transport</keyword>
<evidence type="ECO:0000256" key="8">
    <source>
        <dbReference type="ARBA" id="ARBA00023136"/>
    </source>
</evidence>
<name>A0A328ZBS4_9BURK</name>
<keyword evidence="8" id="KW-0472">Membrane</keyword>
<evidence type="ECO:0000256" key="5">
    <source>
        <dbReference type="ARBA" id="ARBA00022448"/>
    </source>
</evidence>
<evidence type="ECO:0000313" key="14">
    <source>
        <dbReference type="EMBL" id="RAR83521.1"/>
    </source>
</evidence>
<feature type="chain" id="PRO_5016467135" description="Outer-membrane lipoprotein LolB" evidence="13">
    <location>
        <begin position="26"/>
        <end position="177"/>
    </location>
</feature>
<evidence type="ECO:0000256" key="4">
    <source>
        <dbReference type="ARBA" id="ARBA00016202"/>
    </source>
</evidence>
<dbReference type="Pfam" id="PF03550">
    <property type="entry name" value="LolB"/>
    <property type="match status" value="1"/>
</dbReference>
<reference evidence="14 15" key="1">
    <citation type="submission" date="2018-06" db="EMBL/GenBank/DDBJ databases">
        <title>Genomic Encyclopedia of Archaeal and Bacterial Type Strains, Phase II (KMG-II): from individual species to whole genera.</title>
        <authorList>
            <person name="Goeker M."/>
        </authorList>
    </citation>
    <scope>NUCLEOTIDE SEQUENCE [LARGE SCALE GENOMIC DNA]</scope>
    <source>
        <strain evidence="14 15">CFPB 3232</strain>
    </source>
</reference>
<keyword evidence="7" id="KW-0653">Protein transport</keyword>
<dbReference type="RefSeq" id="WP_111876973.1">
    <property type="nucleotide sequence ID" value="NZ_CBCSGC010000001.1"/>
</dbReference>
<gene>
    <name evidence="14" type="ORF">AX018_101427</name>
</gene>
<keyword evidence="6 13" id="KW-0732">Signal</keyword>
<keyword evidence="15" id="KW-1185">Reference proteome</keyword>
<dbReference type="Proteomes" id="UP000248856">
    <property type="component" value="Unassembled WGS sequence"/>
</dbReference>
<dbReference type="PROSITE" id="PS51257">
    <property type="entry name" value="PROKAR_LIPOPROTEIN"/>
    <property type="match status" value="1"/>
</dbReference>
<dbReference type="OrthoDB" id="5296388at2"/>
<evidence type="ECO:0000256" key="9">
    <source>
        <dbReference type="ARBA" id="ARBA00023139"/>
    </source>
</evidence>
<keyword evidence="9" id="KW-0564">Palmitate</keyword>
<evidence type="ECO:0000256" key="10">
    <source>
        <dbReference type="ARBA" id="ARBA00023186"/>
    </source>
</evidence>
<keyword evidence="10" id="KW-0143">Chaperone</keyword>
<dbReference type="Gene3D" id="2.50.20.10">
    <property type="entry name" value="Lipoprotein localisation LolA/LolB/LppX"/>
    <property type="match status" value="1"/>
</dbReference>
<accession>A0A328ZBS4</accession>
<dbReference type="SUPFAM" id="SSF89392">
    <property type="entry name" value="Prokaryotic lipoproteins and lipoprotein localization factors"/>
    <property type="match status" value="1"/>
</dbReference>
<organism evidence="14 15">
    <name type="scientific">Paracidovorax anthurii</name>
    <dbReference type="NCBI Taxonomy" id="78229"/>
    <lineage>
        <taxon>Bacteria</taxon>
        <taxon>Pseudomonadati</taxon>
        <taxon>Pseudomonadota</taxon>
        <taxon>Betaproteobacteria</taxon>
        <taxon>Burkholderiales</taxon>
        <taxon>Comamonadaceae</taxon>
        <taxon>Paracidovorax</taxon>
    </lineage>
</organism>
<proteinExistence type="inferred from homology"/>
<dbReference type="InterPro" id="IPR029046">
    <property type="entry name" value="LolA/LolB/LppX"/>
</dbReference>
<dbReference type="GO" id="GO:0009279">
    <property type="term" value="C:cell outer membrane"/>
    <property type="evidence" value="ECO:0007669"/>
    <property type="project" value="UniProtKB-SubCell"/>
</dbReference>
<evidence type="ECO:0000256" key="1">
    <source>
        <dbReference type="ARBA" id="ARBA00004459"/>
    </source>
</evidence>
<dbReference type="EMBL" id="QLTA01000014">
    <property type="protein sequence ID" value="RAR83521.1"/>
    <property type="molecule type" value="Genomic_DNA"/>
</dbReference>
<evidence type="ECO:0000256" key="2">
    <source>
        <dbReference type="ARBA" id="ARBA00009696"/>
    </source>
</evidence>
<comment type="subunit">
    <text evidence="3">Monomer.</text>
</comment>
<keyword evidence="11" id="KW-0998">Cell outer membrane</keyword>
<sequence>MPALAKTRRRGRVAAATLVAMGLFAAGCAQPPRAHRMDASASGAASTHVWSGRMALQVDDSSTPPVNAGFELSGRAEQGELVLLNPLGNVLATLEWTPTLAVLKKGDERRESPSLDALVQELTGSPLPVAALFAWLQGERVNAPGWDVDMDGLERGRLVAHRHSPPPQATLRIALDR</sequence>
<dbReference type="GO" id="GO:0015031">
    <property type="term" value="P:protein transport"/>
    <property type="evidence" value="ECO:0007669"/>
    <property type="project" value="UniProtKB-KW"/>
</dbReference>
<evidence type="ECO:0000256" key="11">
    <source>
        <dbReference type="ARBA" id="ARBA00023237"/>
    </source>
</evidence>
<evidence type="ECO:0000313" key="15">
    <source>
        <dbReference type="Proteomes" id="UP000248856"/>
    </source>
</evidence>
<evidence type="ECO:0000256" key="3">
    <source>
        <dbReference type="ARBA" id="ARBA00011245"/>
    </source>
</evidence>
<evidence type="ECO:0000256" key="6">
    <source>
        <dbReference type="ARBA" id="ARBA00022729"/>
    </source>
</evidence>
<evidence type="ECO:0000256" key="12">
    <source>
        <dbReference type="ARBA" id="ARBA00023288"/>
    </source>
</evidence>
<evidence type="ECO:0000256" key="7">
    <source>
        <dbReference type="ARBA" id="ARBA00022927"/>
    </source>
</evidence>
<dbReference type="InterPro" id="IPR004565">
    <property type="entry name" value="OM_lipoprot_LolB"/>
</dbReference>